<reference evidence="3" key="1">
    <citation type="journal article" date="2011" name="Proc. Natl. Acad. Sci. U.S.A.">
        <title>Obligate biotrophy features unraveled by the genomic analysis of rust fungi.</title>
        <authorList>
            <person name="Duplessis S."/>
            <person name="Cuomo C.A."/>
            <person name="Lin Y.-C."/>
            <person name="Aerts A."/>
            <person name="Tisserant E."/>
            <person name="Veneault-Fourrey C."/>
            <person name="Joly D.L."/>
            <person name="Hacquard S."/>
            <person name="Amselem J."/>
            <person name="Cantarel B.L."/>
            <person name="Chiu R."/>
            <person name="Coutinho P.M."/>
            <person name="Feau N."/>
            <person name="Field M."/>
            <person name="Frey P."/>
            <person name="Gelhaye E."/>
            <person name="Goldberg J."/>
            <person name="Grabherr M.G."/>
            <person name="Kodira C.D."/>
            <person name="Kohler A."/>
            <person name="Kuees U."/>
            <person name="Lindquist E.A."/>
            <person name="Lucas S.M."/>
            <person name="Mago R."/>
            <person name="Mauceli E."/>
            <person name="Morin E."/>
            <person name="Murat C."/>
            <person name="Pangilinan J.L."/>
            <person name="Park R."/>
            <person name="Pearson M."/>
            <person name="Quesneville H."/>
            <person name="Rouhier N."/>
            <person name="Sakthikumar S."/>
            <person name="Salamov A.A."/>
            <person name="Schmutz J."/>
            <person name="Selles B."/>
            <person name="Shapiro H."/>
            <person name="Tanguay P."/>
            <person name="Tuskan G.A."/>
            <person name="Henrissat B."/>
            <person name="Van de Peer Y."/>
            <person name="Rouze P."/>
            <person name="Ellis J.G."/>
            <person name="Dodds P.N."/>
            <person name="Schein J.E."/>
            <person name="Zhong S."/>
            <person name="Hamelin R.C."/>
            <person name="Grigoriev I.V."/>
            <person name="Szabo L.J."/>
            <person name="Martin F."/>
        </authorList>
    </citation>
    <scope>NUCLEOTIDE SEQUENCE [LARGE SCALE GENOMIC DNA]</scope>
    <source>
        <strain evidence="3">98AG31 / pathotype 3-4-7</strain>
    </source>
</reference>
<accession>F4RHP5</accession>
<dbReference type="EMBL" id="GL883102">
    <property type="protein sequence ID" value="EGG07858.1"/>
    <property type="molecule type" value="Genomic_DNA"/>
</dbReference>
<keyword evidence="1" id="KW-0732">Signal</keyword>
<evidence type="ECO:0000313" key="3">
    <source>
        <dbReference type="Proteomes" id="UP000001072"/>
    </source>
</evidence>
<dbReference type="OrthoDB" id="3044029at2759"/>
<dbReference type="HOGENOM" id="CLU_092528_0_0_1"/>
<dbReference type="AlphaFoldDB" id="F4RHP5"/>
<dbReference type="RefSeq" id="XP_007408623.1">
    <property type="nucleotide sequence ID" value="XM_007408561.1"/>
</dbReference>
<sequence length="177" mass="18581">MLHKIALIVLLQTVALFQGSQQALTVSIVDKNNFCLVVPKDAHTNIGDSEYPGGEAVWCQGQGQGGSGTFNGPFWSQVEVARPKQGVVQMTGCININSSDRFNANDGGGQYDSNGGDGGRGNPAGSVCKQYPVYVELIEPAANRACIRCCQNAADCDVSRDTSGCPSVIPGNYFGCA</sequence>
<protein>
    <submittedName>
        <fullName evidence="2">Secreted protein</fullName>
    </submittedName>
</protein>
<feature type="chain" id="PRO_5003315147" evidence="1">
    <location>
        <begin position="23"/>
        <end position="177"/>
    </location>
</feature>
<keyword evidence="3" id="KW-1185">Reference proteome</keyword>
<feature type="signal peptide" evidence="1">
    <location>
        <begin position="1"/>
        <end position="22"/>
    </location>
</feature>
<dbReference type="eggNOG" id="ENOG502RYPN">
    <property type="taxonomic scope" value="Eukaryota"/>
</dbReference>
<gene>
    <name evidence="2" type="ORF">MELLADRAFT_74588</name>
</gene>
<proteinExistence type="predicted"/>
<evidence type="ECO:0000256" key="1">
    <source>
        <dbReference type="SAM" id="SignalP"/>
    </source>
</evidence>
<name>F4RHP5_MELLP</name>
<dbReference type="InParanoid" id="F4RHP5"/>
<dbReference type="Proteomes" id="UP000001072">
    <property type="component" value="Unassembled WGS sequence"/>
</dbReference>
<organism evidence="3">
    <name type="scientific">Melampsora larici-populina (strain 98AG31 / pathotype 3-4-7)</name>
    <name type="common">Poplar leaf rust fungus</name>
    <dbReference type="NCBI Taxonomy" id="747676"/>
    <lineage>
        <taxon>Eukaryota</taxon>
        <taxon>Fungi</taxon>
        <taxon>Dikarya</taxon>
        <taxon>Basidiomycota</taxon>
        <taxon>Pucciniomycotina</taxon>
        <taxon>Pucciniomycetes</taxon>
        <taxon>Pucciniales</taxon>
        <taxon>Melampsoraceae</taxon>
        <taxon>Melampsora</taxon>
    </lineage>
</organism>
<dbReference type="KEGG" id="mlr:MELLADRAFT_74588"/>
<dbReference type="GeneID" id="18932576"/>
<dbReference type="VEuPathDB" id="FungiDB:MELLADRAFT_74588"/>
<evidence type="ECO:0000313" key="2">
    <source>
        <dbReference type="EMBL" id="EGG07858.1"/>
    </source>
</evidence>